<dbReference type="PANTHER" id="PTHR19446">
    <property type="entry name" value="REVERSE TRANSCRIPTASES"/>
    <property type="match status" value="1"/>
</dbReference>
<feature type="region of interest" description="Disordered" evidence="1">
    <location>
        <begin position="634"/>
        <end position="653"/>
    </location>
</feature>
<evidence type="ECO:0008006" key="4">
    <source>
        <dbReference type="Google" id="ProtNLM"/>
    </source>
</evidence>
<reference evidence="2" key="1">
    <citation type="submission" date="2023-10" db="EMBL/GenBank/DDBJ databases">
        <authorList>
            <person name="Chen Y."/>
            <person name="Shah S."/>
            <person name="Dougan E. K."/>
            <person name="Thang M."/>
            <person name="Chan C."/>
        </authorList>
    </citation>
    <scope>NUCLEOTIDE SEQUENCE [LARGE SCALE GENOMIC DNA]</scope>
</reference>
<evidence type="ECO:0000313" key="3">
    <source>
        <dbReference type="Proteomes" id="UP001189429"/>
    </source>
</evidence>
<organism evidence="2 3">
    <name type="scientific">Prorocentrum cordatum</name>
    <dbReference type="NCBI Taxonomy" id="2364126"/>
    <lineage>
        <taxon>Eukaryota</taxon>
        <taxon>Sar</taxon>
        <taxon>Alveolata</taxon>
        <taxon>Dinophyceae</taxon>
        <taxon>Prorocentrales</taxon>
        <taxon>Prorocentraceae</taxon>
        <taxon>Prorocentrum</taxon>
    </lineage>
</organism>
<keyword evidence="3" id="KW-1185">Reference proteome</keyword>
<comment type="caution">
    <text evidence="2">The sequence shown here is derived from an EMBL/GenBank/DDBJ whole genome shotgun (WGS) entry which is preliminary data.</text>
</comment>
<proteinExistence type="predicted"/>
<feature type="region of interest" description="Disordered" evidence="1">
    <location>
        <begin position="1"/>
        <end position="47"/>
    </location>
</feature>
<evidence type="ECO:0000313" key="2">
    <source>
        <dbReference type="EMBL" id="CAK0803732.1"/>
    </source>
</evidence>
<dbReference type="Proteomes" id="UP001189429">
    <property type="component" value="Unassembled WGS sequence"/>
</dbReference>
<evidence type="ECO:0000256" key="1">
    <source>
        <dbReference type="SAM" id="MobiDB-lite"/>
    </source>
</evidence>
<name>A0ABN9QFX5_9DINO</name>
<feature type="compositionally biased region" description="Low complexity" evidence="1">
    <location>
        <begin position="635"/>
        <end position="653"/>
    </location>
</feature>
<gene>
    <name evidence="2" type="ORF">PCOR1329_LOCUS10794</name>
</gene>
<accession>A0ABN9QFX5</accession>
<sequence>MDGDDADGAEKSPKSPIRQPDFGQAAEGTGDAGSNDFENGDPDRKSMMTKMMGMMTNMTKDMNAVRTGMEEAQTNAQQALDIAKETDAKVLEVQKKKITRDTVQSMIDASIPELQKAAMTKDDVQTMLDEDIMGEESFGREVIKQIELPNRDLFVDFCMTFDLLVANTVLDLPDTFKATFHEAGVKPSSPVTGENFNALDLLTILDTMEQERKARRTGNREAEEAIRKRAKLSAKRDRAAWLESLTADGKWNCIKQITKRKPCPQGRLRDTGGTCVATDERADTFAEHLSNIQWHVRPVTLTPGADNSLFPWLDMDVGPFTEPELREVIAKMRCGKACKPDDIPAEVSKALAEELGQLDWVLDMCNEAWEHKDIPEDWASSRVRLLYKKSDPARYDNYQPLSLQCVALKAFSAMLKNRLLAAGCTLSPLLFVLVMTAILHDAVTLLPVGARRAYDAGELADCVYADDTLLTGKRYAMELHWQKFQVLAVRSAGDIRAPDGSQLKHGEHMQYLGAQLKADANMYIWSHSSLTWNRKLRIDASIVESKLLYGLSSACFTEAHYCSDSYNSSAKCFAPIPVIQLHACPFAAGTRPATARYVRRVGRPHKEFVPEMSKHAACMFGSMPAAVRTACTPRSGSADADSPSSISATRAPC</sequence>
<protein>
    <recommendedName>
        <fullName evidence="4">Reverse transcriptase domain-containing protein</fullName>
    </recommendedName>
</protein>
<dbReference type="EMBL" id="CAUYUJ010003076">
    <property type="protein sequence ID" value="CAK0803732.1"/>
    <property type="molecule type" value="Genomic_DNA"/>
</dbReference>